<reference evidence="1" key="1">
    <citation type="thesis" date="2020" institute="ProQuest LLC" country="789 East Eisenhower Parkway, Ann Arbor, MI, USA">
        <title>Comparative Genomics and Chromosome Evolution.</title>
        <authorList>
            <person name="Mudd A.B."/>
        </authorList>
    </citation>
    <scope>NUCLEOTIDE SEQUENCE</scope>
    <source>
        <strain evidence="1">HN-11 Male</strain>
        <tissue evidence="1">Kidney and liver</tissue>
    </source>
</reference>
<organism evidence="1 2">
    <name type="scientific">Eleutherodactylus coqui</name>
    <name type="common">Puerto Rican coqui</name>
    <dbReference type="NCBI Taxonomy" id="57060"/>
    <lineage>
        <taxon>Eukaryota</taxon>
        <taxon>Metazoa</taxon>
        <taxon>Chordata</taxon>
        <taxon>Craniata</taxon>
        <taxon>Vertebrata</taxon>
        <taxon>Euteleostomi</taxon>
        <taxon>Amphibia</taxon>
        <taxon>Batrachia</taxon>
        <taxon>Anura</taxon>
        <taxon>Neobatrachia</taxon>
        <taxon>Hyloidea</taxon>
        <taxon>Eleutherodactylidae</taxon>
        <taxon>Eleutherodactylinae</taxon>
        <taxon>Eleutherodactylus</taxon>
        <taxon>Eleutherodactylus</taxon>
    </lineage>
</organism>
<dbReference type="Proteomes" id="UP000770717">
    <property type="component" value="Unassembled WGS sequence"/>
</dbReference>
<name>A0A8J6BMK1_ELECQ</name>
<proteinExistence type="predicted"/>
<evidence type="ECO:0000313" key="1">
    <source>
        <dbReference type="EMBL" id="KAG9466635.1"/>
    </source>
</evidence>
<dbReference type="EMBL" id="WNTK01001938">
    <property type="protein sequence ID" value="KAG9466635.1"/>
    <property type="molecule type" value="Genomic_DNA"/>
</dbReference>
<gene>
    <name evidence="1" type="ORF">GDO78_016341</name>
</gene>
<protein>
    <submittedName>
        <fullName evidence="1">Uncharacterized protein</fullName>
    </submittedName>
</protein>
<dbReference type="AlphaFoldDB" id="A0A8J6BMK1"/>
<evidence type="ECO:0000313" key="2">
    <source>
        <dbReference type="Proteomes" id="UP000770717"/>
    </source>
</evidence>
<keyword evidence="2" id="KW-1185">Reference proteome</keyword>
<sequence length="201" mass="21490">MTSMNADYSGSCRGIMTPCQIDTIVTFVTMMAWKYEDSKGKANNLLHKLCLVDSCNTVLDMICCYTKCSRSGLITDVIDCFDVDIVVKDALRKAFENRDPGEVRNVEAPLDKIIETLFCFLARLIGKVLLGNTLNKVLSELSIVLGPAVNLLATTIGGFVGLTFTPLLAAVNGLLFTVTATVGGVLNTVTSLVSGIVNAVG</sequence>
<accession>A0A8J6BMK1</accession>
<comment type="caution">
    <text evidence="1">The sequence shown here is derived from an EMBL/GenBank/DDBJ whole genome shotgun (WGS) entry which is preliminary data.</text>
</comment>